<sequence>MSMNIMGVPAFLIGGEKVVGFDSVKIENLLDYTVEKCPKCQTRVRVPKGKGKIKITCKECSEEYIINTKNN</sequence>
<dbReference type="Proteomes" id="UP001321786">
    <property type="component" value="Chromosome"/>
</dbReference>
<proteinExistence type="predicted"/>
<gene>
    <name evidence="1" type="ORF">HLPR_11040</name>
</gene>
<organism evidence="1 2">
    <name type="scientific">Helicovermis profundi</name>
    <dbReference type="NCBI Taxonomy" id="3065157"/>
    <lineage>
        <taxon>Bacteria</taxon>
        <taxon>Bacillati</taxon>
        <taxon>Bacillota</taxon>
        <taxon>Clostridia</taxon>
        <taxon>Helicovermis</taxon>
    </lineage>
</organism>
<keyword evidence="2" id="KW-1185">Reference proteome</keyword>
<dbReference type="KEGG" id="hprf:HLPR_11040"/>
<accession>A0AAU9EH31</accession>
<protein>
    <submittedName>
        <fullName evidence="1">Uncharacterized protein</fullName>
    </submittedName>
</protein>
<evidence type="ECO:0000313" key="2">
    <source>
        <dbReference type="Proteomes" id="UP001321786"/>
    </source>
</evidence>
<reference evidence="1 2" key="1">
    <citation type="submission" date="2023-08" db="EMBL/GenBank/DDBJ databases">
        <title>Helicovermis profunda gen. nov., sp. nov., a novel mesophilic, fermentative bacterium within the Bacillota from a deep-sea hydrothermal vent chimney.</title>
        <authorList>
            <person name="Miyazaki U."/>
            <person name="Mizutani D."/>
            <person name="Hashimoto Y."/>
            <person name="Tame A."/>
            <person name="Sawayama S."/>
            <person name="Miyazaki J."/>
            <person name="Takai K."/>
            <person name="Nakagawa S."/>
        </authorList>
    </citation>
    <scope>NUCLEOTIDE SEQUENCE [LARGE SCALE GENOMIC DNA]</scope>
    <source>
        <strain evidence="1 2">S502</strain>
    </source>
</reference>
<evidence type="ECO:0000313" key="1">
    <source>
        <dbReference type="EMBL" id="BEP28773.1"/>
    </source>
</evidence>
<dbReference type="AlphaFoldDB" id="A0AAU9EH31"/>
<dbReference type="EMBL" id="AP028654">
    <property type="protein sequence ID" value="BEP28773.1"/>
    <property type="molecule type" value="Genomic_DNA"/>
</dbReference>
<name>A0AAU9EH31_9FIRM</name>